<evidence type="ECO:0000256" key="4">
    <source>
        <dbReference type="ARBA" id="ARBA00022723"/>
    </source>
</evidence>
<comment type="cofactor">
    <cofactor evidence="1">
        <name>thiamine diphosphate</name>
        <dbReference type="ChEBI" id="CHEBI:58937"/>
    </cofactor>
</comment>
<dbReference type="AlphaFoldDB" id="E4Q3F7"/>
<dbReference type="eggNOG" id="COG3959">
    <property type="taxonomic scope" value="Bacteria"/>
</dbReference>
<dbReference type="InterPro" id="IPR029061">
    <property type="entry name" value="THDP-binding"/>
</dbReference>
<dbReference type="Proteomes" id="UP000006889">
    <property type="component" value="Chromosome"/>
</dbReference>
<dbReference type="PANTHER" id="PTHR47514:SF1">
    <property type="entry name" value="TRANSKETOLASE N-TERMINAL SECTION-RELATED"/>
    <property type="match status" value="1"/>
</dbReference>
<dbReference type="Gene3D" id="3.40.50.970">
    <property type="match status" value="1"/>
</dbReference>
<dbReference type="RefSeq" id="WP_013411331.1">
    <property type="nucleotide sequence ID" value="NC_014657.1"/>
</dbReference>
<evidence type="ECO:0000256" key="3">
    <source>
        <dbReference type="ARBA" id="ARBA00022679"/>
    </source>
</evidence>
<gene>
    <name evidence="7" type="ordered locus">Calow_0320</name>
</gene>
<reference evidence="7 8" key="2">
    <citation type="journal article" date="2011" name="J. Bacteriol.">
        <title>Complete genome sequences for the anaerobic, extremely thermophilic plant biomass-degrading bacteria Caldicellulosiruptor hydrothermalis, Caldicellulosiruptor kristjanssonii, Caldicellulosiruptor kronotskyensis, Caldicellulosiruptor owensenis, and Caldicellulosiruptor lactoaceticus.</title>
        <authorList>
            <person name="Blumer-Schuette S.E."/>
            <person name="Ozdemir I."/>
            <person name="Mistry D."/>
            <person name="Lucas S."/>
            <person name="Lapidus A."/>
            <person name="Cheng J.F."/>
            <person name="Goodwin L.A."/>
            <person name="Pitluck S."/>
            <person name="Land M.L."/>
            <person name="Hauser L.J."/>
            <person name="Woyke T."/>
            <person name="Mikhailova N."/>
            <person name="Pati A."/>
            <person name="Kyrpides N.C."/>
            <person name="Ivanova N."/>
            <person name="Detter J.C."/>
            <person name="Walston-Davenport K."/>
            <person name="Han S."/>
            <person name="Adams M.W."/>
            <person name="Kelly R.M."/>
        </authorList>
    </citation>
    <scope>NUCLEOTIDE SEQUENCE [LARGE SCALE GENOMIC DNA]</scope>
    <source>
        <strain evidence="8">ATCC 700167 / DSM 13100 / OL</strain>
    </source>
</reference>
<keyword evidence="3" id="KW-0808">Transferase</keyword>
<dbReference type="Pfam" id="PF00456">
    <property type="entry name" value="Transketolase_N"/>
    <property type="match status" value="1"/>
</dbReference>
<dbReference type="KEGG" id="cow:Calow_0320"/>
<dbReference type="STRING" id="632518.Calow_0320"/>
<dbReference type="InterPro" id="IPR049557">
    <property type="entry name" value="Transketolase_CS"/>
</dbReference>
<dbReference type="CDD" id="cd02012">
    <property type="entry name" value="TPP_TK"/>
    <property type="match status" value="1"/>
</dbReference>
<comment type="similarity">
    <text evidence="2">Belongs to the transketolase family.</text>
</comment>
<dbReference type="PROSITE" id="PS00801">
    <property type="entry name" value="TRANSKETOLASE_1"/>
    <property type="match status" value="1"/>
</dbReference>
<protein>
    <submittedName>
        <fullName evidence="7">Transketolase domain-containing protein</fullName>
    </submittedName>
</protein>
<keyword evidence="5" id="KW-0786">Thiamine pyrophosphate</keyword>
<sequence>MRHVTIYELIKKSLKIRKQIVQMIYKAKSGHIGGSLSSVDILVTLFYRIMNLDKGDESDKFVLSKGHSVEGYYAILADIGYLPEDELERYCQFGSILIGHPTNKVKGIEVNTGSLGHGLSVGAGMALAGKRKGKNYRVFVLMGDGELAEGSVWEAAMFAANYKLDNLVAIIDRNKLQISGGTEEVMKLEPLRQKWEAFGWKVFELDGHNYEELIEILTKIPVEKDKPHLIIANTTKGKGVSFIENKAQWHHKVPTEEEYIKAIQELDMQLQEVEERESKNCL</sequence>
<dbReference type="SUPFAM" id="SSF52518">
    <property type="entry name" value="Thiamin diphosphate-binding fold (THDP-binding)"/>
    <property type="match status" value="1"/>
</dbReference>
<evidence type="ECO:0000313" key="8">
    <source>
        <dbReference type="Proteomes" id="UP000006889"/>
    </source>
</evidence>
<name>E4Q3F7_CALOW</name>
<evidence type="ECO:0000313" key="7">
    <source>
        <dbReference type="EMBL" id="ADQ03917.1"/>
    </source>
</evidence>
<keyword evidence="4" id="KW-0479">Metal-binding</keyword>
<dbReference type="EMBL" id="CP002216">
    <property type="protein sequence ID" value="ADQ03917.1"/>
    <property type="molecule type" value="Genomic_DNA"/>
</dbReference>
<proteinExistence type="inferred from homology"/>
<dbReference type="GO" id="GO:0016740">
    <property type="term" value="F:transferase activity"/>
    <property type="evidence" value="ECO:0007669"/>
    <property type="project" value="UniProtKB-KW"/>
</dbReference>
<accession>E4Q3F7</accession>
<evidence type="ECO:0000256" key="2">
    <source>
        <dbReference type="ARBA" id="ARBA00007131"/>
    </source>
</evidence>
<reference key="1">
    <citation type="submission" date="2010-09" db="EMBL/GenBank/DDBJ databases">
        <title>Complete sequence of Caldicellulosiruptor owensensis OL.</title>
        <authorList>
            <consortium name="US DOE Joint Genome Institute"/>
            <person name="Lucas S."/>
            <person name="Copeland A."/>
            <person name="Lapidus A."/>
            <person name="Cheng J.-F."/>
            <person name="Bruce D."/>
            <person name="Goodwin L."/>
            <person name="Pitluck S."/>
            <person name="Davenport K."/>
            <person name="Detter J.C."/>
            <person name="Han C."/>
            <person name="Tapia R."/>
            <person name="Land M."/>
            <person name="Hauser L."/>
            <person name="Chang Y.-J."/>
            <person name="Jeffries C."/>
            <person name="Kyrpides N."/>
            <person name="Ivanova N."/>
            <person name="Mikhailova N."/>
            <person name="Blumer-Schuette S.E."/>
            <person name="Kelly R.M."/>
            <person name="Woyke T."/>
        </authorList>
    </citation>
    <scope>NUCLEOTIDE SEQUENCE</scope>
    <source>
        <strain>OL</strain>
    </source>
</reference>
<keyword evidence="8" id="KW-1185">Reference proteome</keyword>
<feature type="domain" description="Transketolase N-terminal" evidence="6">
    <location>
        <begin position="16"/>
        <end position="264"/>
    </location>
</feature>
<evidence type="ECO:0000259" key="6">
    <source>
        <dbReference type="Pfam" id="PF00456"/>
    </source>
</evidence>
<dbReference type="GO" id="GO:0046872">
    <property type="term" value="F:metal ion binding"/>
    <property type="evidence" value="ECO:0007669"/>
    <property type="project" value="UniProtKB-KW"/>
</dbReference>
<dbReference type="PANTHER" id="PTHR47514">
    <property type="entry name" value="TRANSKETOLASE N-TERMINAL SECTION-RELATED"/>
    <property type="match status" value="1"/>
</dbReference>
<dbReference type="InterPro" id="IPR005474">
    <property type="entry name" value="Transketolase_N"/>
</dbReference>
<dbReference type="HOGENOM" id="CLU_009227_4_1_9"/>
<organism evidence="7 8">
    <name type="scientific">Caldicellulosiruptor owensensis (strain ATCC 700167 / DSM 13100 / OL)</name>
    <dbReference type="NCBI Taxonomy" id="632518"/>
    <lineage>
        <taxon>Bacteria</taxon>
        <taxon>Bacillati</taxon>
        <taxon>Bacillota</taxon>
        <taxon>Bacillota incertae sedis</taxon>
        <taxon>Caldicellulosiruptorales</taxon>
        <taxon>Caldicellulosiruptoraceae</taxon>
        <taxon>Caldicellulosiruptor</taxon>
    </lineage>
</organism>
<evidence type="ECO:0000256" key="5">
    <source>
        <dbReference type="ARBA" id="ARBA00023052"/>
    </source>
</evidence>
<evidence type="ECO:0000256" key="1">
    <source>
        <dbReference type="ARBA" id="ARBA00001964"/>
    </source>
</evidence>